<dbReference type="GO" id="GO:0003677">
    <property type="term" value="F:DNA binding"/>
    <property type="evidence" value="ECO:0007669"/>
    <property type="project" value="UniProtKB-KW"/>
</dbReference>
<dbReference type="InterPro" id="IPR036388">
    <property type="entry name" value="WH-like_DNA-bd_sf"/>
</dbReference>
<evidence type="ECO:0000256" key="4">
    <source>
        <dbReference type="ARBA" id="ARBA00023163"/>
    </source>
</evidence>
<dbReference type="InterPro" id="IPR005119">
    <property type="entry name" value="LysR_subst-bd"/>
</dbReference>
<gene>
    <name evidence="6" type="ORF">HN018_01285</name>
</gene>
<dbReference type="InterPro" id="IPR050950">
    <property type="entry name" value="HTH-type_LysR_regulators"/>
</dbReference>
<dbReference type="SUPFAM" id="SSF53850">
    <property type="entry name" value="Periplasmic binding protein-like II"/>
    <property type="match status" value="1"/>
</dbReference>
<dbReference type="RefSeq" id="WP_171832830.1">
    <property type="nucleotide sequence ID" value="NZ_CP053708.1"/>
</dbReference>
<dbReference type="PRINTS" id="PR00039">
    <property type="entry name" value="HTHLYSR"/>
</dbReference>
<dbReference type="SUPFAM" id="SSF46785">
    <property type="entry name" value="Winged helix' DNA-binding domain"/>
    <property type="match status" value="1"/>
</dbReference>
<name>A0A6M8HG11_9PROT</name>
<dbReference type="InterPro" id="IPR036390">
    <property type="entry name" value="WH_DNA-bd_sf"/>
</dbReference>
<organism evidence="6 7">
    <name type="scientific">Lichenicola cladoniae</name>
    <dbReference type="NCBI Taxonomy" id="1484109"/>
    <lineage>
        <taxon>Bacteria</taxon>
        <taxon>Pseudomonadati</taxon>
        <taxon>Pseudomonadota</taxon>
        <taxon>Alphaproteobacteria</taxon>
        <taxon>Acetobacterales</taxon>
        <taxon>Acetobacteraceae</taxon>
        <taxon>Lichenicola</taxon>
    </lineage>
</organism>
<dbReference type="GO" id="GO:0005829">
    <property type="term" value="C:cytosol"/>
    <property type="evidence" value="ECO:0007669"/>
    <property type="project" value="TreeGrafter"/>
</dbReference>
<evidence type="ECO:0000313" key="6">
    <source>
        <dbReference type="EMBL" id="QKE88867.1"/>
    </source>
</evidence>
<evidence type="ECO:0000313" key="7">
    <source>
        <dbReference type="Proteomes" id="UP000500767"/>
    </source>
</evidence>
<dbReference type="KEGG" id="lck:HN018_01285"/>
<comment type="similarity">
    <text evidence="1">Belongs to the LysR transcriptional regulatory family.</text>
</comment>
<dbReference type="Gene3D" id="3.40.190.10">
    <property type="entry name" value="Periplasmic binding protein-like II"/>
    <property type="match status" value="2"/>
</dbReference>
<dbReference type="Proteomes" id="UP000500767">
    <property type="component" value="Chromosome"/>
</dbReference>
<dbReference type="GO" id="GO:0003700">
    <property type="term" value="F:DNA-binding transcription factor activity"/>
    <property type="evidence" value="ECO:0007669"/>
    <property type="project" value="InterPro"/>
</dbReference>
<keyword evidence="3" id="KW-0238">DNA-binding</keyword>
<evidence type="ECO:0000256" key="3">
    <source>
        <dbReference type="ARBA" id="ARBA00023125"/>
    </source>
</evidence>
<proteinExistence type="inferred from homology"/>
<dbReference type="AlphaFoldDB" id="A0A6M8HG11"/>
<evidence type="ECO:0000256" key="2">
    <source>
        <dbReference type="ARBA" id="ARBA00023015"/>
    </source>
</evidence>
<dbReference type="Pfam" id="PF00126">
    <property type="entry name" value="HTH_1"/>
    <property type="match status" value="1"/>
</dbReference>
<keyword evidence="2" id="KW-0805">Transcription regulation</keyword>
<evidence type="ECO:0000259" key="5">
    <source>
        <dbReference type="PROSITE" id="PS50931"/>
    </source>
</evidence>
<dbReference type="InterPro" id="IPR000847">
    <property type="entry name" value="LysR_HTH_N"/>
</dbReference>
<dbReference type="PROSITE" id="PS50931">
    <property type="entry name" value="HTH_LYSR"/>
    <property type="match status" value="1"/>
</dbReference>
<evidence type="ECO:0000256" key="1">
    <source>
        <dbReference type="ARBA" id="ARBA00009437"/>
    </source>
</evidence>
<keyword evidence="4" id="KW-0804">Transcription</keyword>
<protein>
    <submittedName>
        <fullName evidence="6">LysR family transcriptional regulator</fullName>
    </submittedName>
</protein>
<dbReference type="PANTHER" id="PTHR30419">
    <property type="entry name" value="HTH-TYPE TRANSCRIPTIONAL REGULATOR YBHD"/>
    <property type="match status" value="1"/>
</dbReference>
<dbReference type="Pfam" id="PF03466">
    <property type="entry name" value="LysR_substrate"/>
    <property type="match status" value="1"/>
</dbReference>
<dbReference type="Gene3D" id="1.10.10.10">
    <property type="entry name" value="Winged helix-like DNA-binding domain superfamily/Winged helix DNA-binding domain"/>
    <property type="match status" value="1"/>
</dbReference>
<keyword evidence="7" id="KW-1185">Reference proteome</keyword>
<dbReference type="PANTHER" id="PTHR30419:SF8">
    <property type="entry name" value="NITROGEN ASSIMILATION TRANSCRIPTIONAL ACTIVATOR-RELATED"/>
    <property type="match status" value="1"/>
</dbReference>
<dbReference type="EMBL" id="CP053708">
    <property type="protein sequence ID" value="QKE88867.1"/>
    <property type="molecule type" value="Genomic_DNA"/>
</dbReference>
<accession>A0A6M8HG11</accession>
<sequence>MIPVRRHLAANWFIQSRLKLRHLQVLAALVRDRKLHQAAASLGLSQPAASKLLIDLETAIGQKLFARHGRGLEQTIYGEILTRRAQAILAELDGARDEINAIQDGHLGRVTIGAIDGPIVDLLSSVLAAAQERHPRIELELEAGSSNFLLDRLLTGHLDMMLGRPVPSFDRSMFSYEELGTEALRLVGRRGHPFQHGRTVNIAELHDASWVLQAHGSRLRARVDDLFHTAGLLPPARIVSTNSLLMTLTYVARTDAISIVSEPVARQQEACGQLCILRLDTEISAGAYGLILPSQRPCSPATHVVLQLLADARRATMQG</sequence>
<feature type="domain" description="HTH lysR-type" evidence="5">
    <location>
        <begin position="18"/>
        <end position="75"/>
    </location>
</feature>
<reference evidence="6 7" key="1">
    <citation type="journal article" date="2014" name="World J. Microbiol. Biotechnol.">
        <title>Biodiversity and physiological characteristics of Antarctic and Arctic lichens-associated bacteria.</title>
        <authorList>
            <person name="Lee Y.M."/>
            <person name="Kim E.H."/>
            <person name="Lee H.K."/>
            <person name="Hong S.G."/>
        </authorList>
    </citation>
    <scope>NUCLEOTIDE SEQUENCE [LARGE SCALE GENOMIC DNA]</scope>
    <source>
        <strain evidence="6 7">PAMC 26569</strain>
    </source>
</reference>